<comment type="caution">
    <text evidence="1">The sequence shown here is derived from an EMBL/GenBank/DDBJ whole genome shotgun (WGS) entry which is preliminary data.</text>
</comment>
<evidence type="ECO:0000313" key="2">
    <source>
        <dbReference type="Proteomes" id="UP001176883"/>
    </source>
</evidence>
<sequence>MCSIDKLNDKTTQTTFDKKVVSATQHLKPYVKHRLYVAESTGVIPINMYTSNDLIDECIAKFYESGYDIDLDTMSIKIKLFKIVDYDLDELFKKEDFHKNTVSTNSILEEELDSLEEKYTIDEGFDFIMNEELDDISYHQNTKHKHLFLYDDNSTSVLSAFEVGDTSSINTKKVLGKFYSWLPLNITNVVDLFVFGKLQFEEISKIKNIEIGRIVNIMDAVEKSLRKHLS</sequence>
<gene>
    <name evidence="1" type="ORF">Q4Q35_02580</name>
</gene>
<evidence type="ECO:0000313" key="1">
    <source>
        <dbReference type="EMBL" id="MDO5968683.1"/>
    </source>
</evidence>
<dbReference type="Proteomes" id="UP001176883">
    <property type="component" value="Unassembled WGS sequence"/>
</dbReference>
<proteinExistence type="predicted"/>
<name>A0ABT8W6D8_9FLAO</name>
<dbReference type="RefSeq" id="WP_303276360.1">
    <property type="nucleotide sequence ID" value="NZ_JAUOEK010000045.1"/>
</dbReference>
<keyword evidence="2" id="KW-1185">Reference proteome</keyword>
<protein>
    <submittedName>
        <fullName evidence="1">Uncharacterized protein</fullName>
    </submittedName>
</protein>
<reference evidence="1" key="1">
    <citation type="submission" date="2023-07" db="EMBL/GenBank/DDBJ databases">
        <title>Two novel species in the genus Flavivirga.</title>
        <authorList>
            <person name="Kwon K."/>
        </authorList>
    </citation>
    <scope>NUCLEOTIDE SEQUENCE</scope>
    <source>
        <strain evidence="1">KCTC 52353</strain>
    </source>
</reference>
<dbReference type="EMBL" id="JAUOEK010000045">
    <property type="protein sequence ID" value="MDO5968683.1"/>
    <property type="molecule type" value="Genomic_DNA"/>
</dbReference>
<accession>A0ABT8W6D8</accession>
<organism evidence="1 2">
    <name type="scientific">Flavivirga aquimarina</name>
    <dbReference type="NCBI Taxonomy" id="2027862"/>
    <lineage>
        <taxon>Bacteria</taxon>
        <taxon>Pseudomonadati</taxon>
        <taxon>Bacteroidota</taxon>
        <taxon>Flavobacteriia</taxon>
        <taxon>Flavobacteriales</taxon>
        <taxon>Flavobacteriaceae</taxon>
        <taxon>Flavivirga</taxon>
    </lineage>
</organism>